<dbReference type="PANTHER" id="PTHR10683:SF31">
    <property type="entry name" value="TRANSALDOLASE"/>
    <property type="match status" value="1"/>
</dbReference>
<comment type="caution">
    <text evidence="12">The sequence shown here is derived from an EMBL/GenBank/DDBJ whole genome shotgun (WGS) entry which is preliminary data.</text>
</comment>
<dbReference type="UniPathway" id="UPA00115">
    <property type="reaction ID" value="UER00414"/>
</dbReference>
<keyword evidence="6 11" id="KW-0963">Cytoplasm</keyword>
<dbReference type="SUPFAM" id="SSF51569">
    <property type="entry name" value="Aldolase"/>
    <property type="match status" value="1"/>
</dbReference>
<evidence type="ECO:0000256" key="1">
    <source>
        <dbReference type="ARBA" id="ARBA00003518"/>
    </source>
</evidence>
<proteinExistence type="inferred from homology"/>
<evidence type="ECO:0000256" key="10">
    <source>
        <dbReference type="ARBA" id="ARBA00048810"/>
    </source>
</evidence>
<keyword evidence="8 11" id="KW-0570">Pentose shunt</keyword>
<comment type="catalytic activity">
    <reaction evidence="10 11">
        <text>D-sedoheptulose 7-phosphate + D-glyceraldehyde 3-phosphate = D-erythrose 4-phosphate + beta-D-fructose 6-phosphate</text>
        <dbReference type="Rhea" id="RHEA:17053"/>
        <dbReference type="ChEBI" id="CHEBI:16897"/>
        <dbReference type="ChEBI" id="CHEBI:57483"/>
        <dbReference type="ChEBI" id="CHEBI:57634"/>
        <dbReference type="ChEBI" id="CHEBI:59776"/>
        <dbReference type="EC" id="2.2.1.2"/>
    </reaction>
</comment>
<dbReference type="Gene3D" id="3.20.20.70">
    <property type="entry name" value="Aldolase class I"/>
    <property type="match status" value="1"/>
</dbReference>
<dbReference type="GO" id="GO:0004801">
    <property type="term" value="F:transaldolase activity"/>
    <property type="evidence" value="ECO:0007669"/>
    <property type="project" value="UniProtKB-UniRule"/>
</dbReference>
<dbReference type="Proteomes" id="UP000279384">
    <property type="component" value="Unassembled WGS sequence"/>
</dbReference>
<dbReference type="PANTHER" id="PTHR10683">
    <property type="entry name" value="TRANSALDOLASE"/>
    <property type="match status" value="1"/>
</dbReference>
<dbReference type="Pfam" id="PF00923">
    <property type="entry name" value="TAL_FSA"/>
    <property type="match status" value="1"/>
</dbReference>
<evidence type="ECO:0000256" key="9">
    <source>
        <dbReference type="ARBA" id="ARBA00023270"/>
    </source>
</evidence>
<comment type="subcellular location">
    <subcellularLocation>
        <location evidence="2 11">Cytoplasm</location>
    </subcellularLocation>
</comment>
<dbReference type="CDD" id="cd00955">
    <property type="entry name" value="Transaldolase_like"/>
    <property type="match status" value="1"/>
</dbReference>
<dbReference type="InterPro" id="IPR013785">
    <property type="entry name" value="Aldolase_TIM"/>
</dbReference>
<dbReference type="NCBIfam" id="NF002881">
    <property type="entry name" value="PRK03343.1"/>
    <property type="match status" value="1"/>
</dbReference>
<dbReference type="GO" id="GO:0005737">
    <property type="term" value="C:cytoplasm"/>
    <property type="evidence" value="ECO:0007669"/>
    <property type="project" value="UniProtKB-SubCell"/>
</dbReference>
<evidence type="ECO:0000313" key="12">
    <source>
        <dbReference type="EMBL" id="RKQ60197.1"/>
    </source>
</evidence>
<dbReference type="EC" id="2.2.1.2" evidence="5 11"/>
<name>A0A495BGI6_VOGIN</name>
<dbReference type="EMBL" id="RBID01000013">
    <property type="protein sequence ID" value="RKQ60197.1"/>
    <property type="molecule type" value="Genomic_DNA"/>
</dbReference>
<dbReference type="InterPro" id="IPR001585">
    <property type="entry name" value="TAL/FSA"/>
</dbReference>
<evidence type="ECO:0000256" key="5">
    <source>
        <dbReference type="ARBA" id="ARBA00013151"/>
    </source>
</evidence>
<feature type="active site" description="Schiff-base intermediate with substrate" evidence="11">
    <location>
        <position position="140"/>
    </location>
</feature>
<dbReference type="PIRSF" id="PIRSF036915">
    <property type="entry name" value="Trnald_Bac_Plnt"/>
    <property type="match status" value="1"/>
</dbReference>
<gene>
    <name evidence="11" type="primary">tal</name>
    <name evidence="12" type="ORF">C8E02_1541</name>
</gene>
<reference evidence="12 13" key="1">
    <citation type="submission" date="2018-10" db="EMBL/GenBank/DDBJ databases">
        <title>Genomic Encyclopedia of Type Strains, Phase IV (KMG-IV): sequencing the most valuable type-strain genomes for metagenomic binning, comparative biology and taxonomic classification.</title>
        <authorList>
            <person name="Goeker M."/>
        </authorList>
    </citation>
    <scope>NUCLEOTIDE SEQUENCE [LARGE SCALE GENOMIC DNA]</scope>
    <source>
        <strain evidence="12 13">DSM 3303</strain>
    </source>
</reference>
<dbReference type="RefSeq" id="WP_120810306.1">
    <property type="nucleotide sequence ID" value="NZ_RBID01000013.1"/>
</dbReference>
<evidence type="ECO:0000256" key="2">
    <source>
        <dbReference type="ARBA" id="ARBA00004496"/>
    </source>
</evidence>
<comment type="function">
    <text evidence="1 11">Transaldolase is important for the balance of metabolites in the pentose-phosphate pathway.</text>
</comment>
<dbReference type="InterPro" id="IPR004732">
    <property type="entry name" value="Transaldolase_2"/>
</dbReference>
<evidence type="ECO:0000256" key="8">
    <source>
        <dbReference type="ARBA" id="ARBA00023126"/>
    </source>
</evidence>
<sequence length="353" mass="37648">MNRLQAIRPFGQRLWLDNLSRELIASGELARLLADDGIAGVTSNPAIFHKAISTDPRYRDELAQLKSDATLSAEQRYETLVIADIRAACDLTLPQYQTTAGDDGYVSLEVSPALAHDEAGTLAAARRLWVAIDRPNAMIKIPATPPGIAAFRQLTAEGINVNITLLFSLKQVEAVWDAYIAGLSARHAAGQPLRHVKAVASFFLSRVDSLLDAQLPAPLQGKAAIALAKAAYRRYLQRFHGAEFAALHAAGARPQFLLWASTGTKNAAYSDVLYVESLIGADTVNTVPDATLALFRDHGHAAATLAADGDAALATLAAAKAAGIDFDAVGEQLQQDGLALFEKAFAELLQLTA</sequence>
<dbReference type="GO" id="GO:0006098">
    <property type="term" value="P:pentose-phosphate shunt"/>
    <property type="evidence" value="ECO:0007669"/>
    <property type="project" value="UniProtKB-UniRule"/>
</dbReference>
<evidence type="ECO:0000256" key="11">
    <source>
        <dbReference type="HAMAP-Rule" id="MF_00493"/>
    </source>
</evidence>
<keyword evidence="7 11" id="KW-0808">Transferase</keyword>
<dbReference type="AlphaFoldDB" id="A0A495BGI6"/>
<dbReference type="GO" id="GO:0005975">
    <property type="term" value="P:carbohydrate metabolic process"/>
    <property type="evidence" value="ECO:0007669"/>
    <property type="project" value="InterPro"/>
</dbReference>
<comment type="similarity">
    <text evidence="4 11">Belongs to the transaldolase family. Type 2 subfamily.</text>
</comment>
<evidence type="ECO:0000256" key="7">
    <source>
        <dbReference type="ARBA" id="ARBA00022679"/>
    </source>
</evidence>
<dbReference type="PROSITE" id="PS01054">
    <property type="entry name" value="TRANSALDOLASE_1"/>
    <property type="match status" value="1"/>
</dbReference>
<dbReference type="PROSITE" id="PS00958">
    <property type="entry name" value="TRANSALDOLASE_2"/>
    <property type="match status" value="1"/>
</dbReference>
<evidence type="ECO:0000256" key="6">
    <source>
        <dbReference type="ARBA" id="ARBA00022490"/>
    </source>
</evidence>
<evidence type="ECO:0000256" key="4">
    <source>
        <dbReference type="ARBA" id="ARBA00008426"/>
    </source>
</evidence>
<keyword evidence="9 11" id="KW-0704">Schiff base</keyword>
<evidence type="ECO:0000313" key="13">
    <source>
        <dbReference type="Proteomes" id="UP000279384"/>
    </source>
</evidence>
<protein>
    <recommendedName>
        <fullName evidence="5 11">Transaldolase</fullName>
        <ecNumber evidence="5 11">2.2.1.2</ecNumber>
    </recommendedName>
</protein>
<evidence type="ECO:0000256" key="3">
    <source>
        <dbReference type="ARBA" id="ARBA00004857"/>
    </source>
</evidence>
<dbReference type="HAMAP" id="MF_00493">
    <property type="entry name" value="Transaldolase_2"/>
    <property type="match status" value="1"/>
</dbReference>
<organism evidence="12 13">
    <name type="scientific">Vogesella indigofera</name>
    <name type="common">Pseudomonas indigofera</name>
    <dbReference type="NCBI Taxonomy" id="45465"/>
    <lineage>
        <taxon>Bacteria</taxon>
        <taxon>Pseudomonadati</taxon>
        <taxon>Pseudomonadota</taxon>
        <taxon>Betaproteobacteria</taxon>
        <taxon>Neisseriales</taxon>
        <taxon>Chromobacteriaceae</taxon>
        <taxon>Vogesella</taxon>
    </lineage>
</organism>
<comment type="pathway">
    <text evidence="3 11">Carbohydrate degradation; pentose phosphate pathway; D-glyceraldehyde 3-phosphate and beta-D-fructose 6-phosphate from D-ribose 5-phosphate and D-xylulose 5-phosphate (non-oxidative stage): step 2/3.</text>
</comment>
<dbReference type="NCBIfam" id="TIGR00876">
    <property type="entry name" value="tal_mycobact"/>
    <property type="match status" value="1"/>
</dbReference>
<dbReference type="InterPro" id="IPR018225">
    <property type="entry name" value="Transaldolase_AS"/>
</dbReference>
<accession>A0A495BGI6</accession>